<evidence type="ECO:0000313" key="4">
    <source>
        <dbReference type="Proteomes" id="UP000789359"/>
    </source>
</evidence>
<gene>
    <name evidence="3" type="ORF">LMG8286_01253</name>
</gene>
<reference evidence="3 4" key="1">
    <citation type="submission" date="2020-11" db="EMBL/GenBank/DDBJ databases">
        <authorList>
            <person name="Peeters C."/>
        </authorList>
    </citation>
    <scope>NUCLEOTIDE SEQUENCE [LARGE SCALE GENOMIC DNA]</scope>
    <source>
        <strain evidence="3 4">LMG 8286</strain>
    </source>
</reference>
<evidence type="ECO:0000256" key="1">
    <source>
        <dbReference type="SAM" id="Coils"/>
    </source>
</evidence>
<feature type="coiled-coil region" evidence="1">
    <location>
        <begin position="363"/>
        <end position="404"/>
    </location>
</feature>
<comment type="caution">
    <text evidence="3">The sequence shown here is derived from an EMBL/GenBank/DDBJ whole genome shotgun (WGS) entry which is preliminary data.</text>
</comment>
<proteinExistence type="predicted"/>
<organism evidence="3 4">
    <name type="scientific">Campylobacter suis</name>
    <dbReference type="NCBI Taxonomy" id="2790657"/>
    <lineage>
        <taxon>Bacteria</taxon>
        <taxon>Pseudomonadati</taxon>
        <taxon>Campylobacterota</taxon>
        <taxon>Epsilonproteobacteria</taxon>
        <taxon>Campylobacterales</taxon>
        <taxon>Campylobacteraceae</taxon>
        <taxon>Campylobacter</taxon>
    </lineage>
</organism>
<sequence length="478" mass="55447">MLVKFLPTYTGGGLGSINYLLDERVEKGSARVLKGSEMLTRAIISEIPFKQKTCFGVLSFEEKQDQLTSSQKLQIINDFEKALLGNMQNRVNVLWVERSDKELNFIIPKIDLESGKSFNPYMAKYDQTKIDYLKRAINIEYSLTSPDDIKKQQSISASKKNEKLYNFIKALDDKLKDLAVRAEINSRDELINFLHNDGFEILRITKSSITLKDLNTNAKFRLKEGIYSSDFTLTQITPNPYQEDTTATKESLEQDKRKELEHYRDRVAKLIAKRDEHNRRKYKFFIQDELNSNQSIKQINNIGEEYDSKNDTTGASLTEKERGAIYKSINKQSHKKEGSRKTSNTITNDNTARSGQDLLIARAAEQEQRDREFANKLAREQQQNNELESAIARLERRISSQRAANERELSILKDRAKRAYSICQSKLQRYELRLSELKLTTEKFTTVLKGFGEHFRATIEKLKKDISRKVKDNWDMQM</sequence>
<accession>A0ABN7K854</accession>
<dbReference type="Proteomes" id="UP000789359">
    <property type="component" value="Unassembled WGS sequence"/>
</dbReference>
<evidence type="ECO:0008006" key="5">
    <source>
        <dbReference type="Google" id="ProtNLM"/>
    </source>
</evidence>
<name>A0ABN7K854_9BACT</name>
<evidence type="ECO:0000313" key="3">
    <source>
        <dbReference type="EMBL" id="CAD7288285.1"/>
    </source>
</evidence>
<evidence type="ECO:0000256" key="2">
    <source>
        <dbReference type="SAM" id="MobiDB-lite"/>
    </source>
</evidence>
<dbReference type="RefSeq" id="WP_230057006.1">
    <property type="nucleotide sequence ID" value="NZ_CAJHOE010000002.1"/>
</dbReference>
<dbReference type="EMBL" id="CAJHOE010000002">
    <property type="protein sequence ID" value="CAD7288285.1"/>
    <property type="molecule type" value="Genomic_DNA"/>
</dbReference>
<feature type="compositionally biased region" description="Polar residues" evidence="2">
    <location>
        <begin position="341"/>
        <end position="354"/>
    </location>
</feature>
<protein>
    <recommendedName>
        <fullName evidence="5">Mobilization protein</fullName>
    </recommendedName>
</protein>
<feature type="coiled-coil region" evidence="1">
    <location>
        <begin position="253"/>
        <end position="280"/>
    </location>
</feature>
<keyword evidence="4" id="KW-1185">Reference proteome</keyword>
<keyword evidence="1" id="KW-0175">Coiled coil</keyword>
<feature type="region of interest" description="Disordered" evidence="2">
    <location>
        <begin position="330"/>
        <end position="354"/>
    </location>
</feature>